<keyword evidence="2" id="KW-1185">Reference proteome</keyword>
<proteinExistence type="predicted"/>
<name>A0ACC3CD22_PYRYE</name>
<dbReference type="EMBL" id="CM020620">
    <property type="protein sequence ID" value="KAK1868125.1"/>
    <property type="molecule type" value="Genomic_DNA"/>
</dbReference>
<sequence>MKGLGLLQTFYKKPVKRCVVELSDGLWAGVHSDDGAFDGDLRAVLAKSRKRYGDLSEILLVDTSPAPFLTSVCADVLTSHVVYLGPWAGAPSLHSVWEVVADMYDYLAAGAATGHSRVVLLVGTNLFPGYPAMAPVALLSAAYWVYTRVAETGTDALALFLARARSARLTTDRQLLEEADGSRRPNLTALMGWFSAVRRTASLPLRKPVRLLKVLVQGSVTLAGGDPWNPIVRLYTPSKFEDAHECVTLVRREGEAAAVGTDFASFDLDEVVCGDAVLVFEHWLPLVDQTRPLFSAVLHTSFVEAPCHRVGIGELDLAPDVGELRVDSHLAVDVFFPDDVDTEPEVDDTEGNAAFEKKYGAGVLHYLDRVREEASVISNLASTAPTAPLVHPAHVAGAGAGGVPGSGAGAGVGMGGGPGMGGASGAAPPRYNPTVTAQQAAIMDSSAGQDFLSELTATVGARNATAAADAISAAGHLGDGGADDVEARRKMKLIQDMLKQVPEHDLAHFAQAFHALAAAKAAKAKRNETKMVHWTPLSKQKVQKSLFESEAFRNNAAADMAKLVDEGVQKQIQAAFSSKPPPKAEPTPEEAAAAAEAERNKPFSAGVLEARRMQNIEITLRRFPVGPPAIVDAIRCLDPTGVVLSDENVAALGATIPTSEECMAAKLFAASPEGIENLTKLNPAESFVVHASKVPRFSQKVSAMLTIRSATGAAAEIKKSLDTLLAACREVKASDRLQSFLAVALMTGNFLNAGTNKGAARGVRIESLLKFNDTRSLDRDVSLLHYIAQLVAEKAPEVLELQEQLSHVAAAQRISKDDLSVELTQLQRAITILGSEITQMLKDEPAEAALRAAGPPPPSGASKSSTAGGLRVAPPPPQQLLSVVGRDLSRGTSSAGKVVGAERRAGPLASGDSLSSTSSPPTGVAEADAAAAGAKKPTDAAVAQGGDDTGEGDGDDVDEAGADAEETPLAAARRVYAEAESTSAELQVLLNTAVREFEDTATFLGEDTRSKTDELFCTLNTLIKDIERCAVENAAREKDKAKKEAQKQRLAAANQAKEGKDKAITVKDAVKDAAAVKDSPATPEQVALNADRSSPSSLLSNTDGADAGKPTGTLPVSRVGGNGDGDVAPPEEDHVELTFGAHDGPLSSSTPSDSSATSSRRGSARRKRSNRTRRPAQT</sequence>
<evidence type="ECO:0000313" key="1">
    <source>
        <dbReference type="EMBL" id="KAK1868125.1"/>
    </source>
</evidence>
<accession>A0ACC3CD22</accession>
<evidence type="ECO:0000313" key="2">
    <source>
        <dbReference type="Proteomes" id="UP000798662"/>
    </source>
</evidence>
<organism evidence="1 2">
    <name type="scientific">Pyropia yezoensis</name>
    <name type="common">Susabi-nori</name>
    <name type="synonym">Porphyra yezoensis</name>
    <dbReference type="NCBI Taxonomy" id="2788"/>
    <lineage>
        <taxon>Eukaryota</taxon>
        <taxon>Rhodophyta</taxon>
        <taxon>Bangiophyceae</taxon>
        <taxon>Bangiales</taxon>
        <taxon>Bangiaceae</taxon>
        <taxon>Pyropia</taxon>
    </lineage>
</organism>
<gene>
    <name evidence="1" type="ORF">I4F81_010620</name>
</gene>
<protein>
    <submittedName>
        <fullName evidence="1">Uncharacterized protein</fullName>
    </submittedName>
</protein>
<comment type="caution">
    <text evidence="1">The sequence shown here is derived from an EMBL/GenBank/DDBJ whole genome shotgun (WGS) entry which is preliminary data.</text>
</comment>
<dbReference type="Proteomes" id="UP000798662">
    <property type="component" value="Chromosome 3"/>
</dbReference>
<reference evidence="1" key="1">
    <citation type="submission" date="2019-11" db="EMBL/GenBank/DDBJ databases">
        <title>Nori genome reveals adaptations in red seaweeds to the harsh intertidal environment.</title>
        <authorList>
            <person name="Wang D."/>
            <person name="Mao Y."/>
        </authorList>
    </citation>
    <scope>NUCLEOTIDE SEQUENCE</scope>
    <source>
        <tissue evidence="1">Gametophyte</tissue>
    </source>
</reference>